<dbReference type="HOGENOM" id="CLU_1136634_0_0_9"/>
<keyword evidence="3" id="KW-1185">Reference proteome</keyword>
<keyword evidence="1" id="KW-0812">Transmembrane</keyword>
<evidence type="ECO:0000313" key="3">
    <source>
        <dbReference type="Proteomes" id="UP000005104"/>
    </source>
</evidence>
<dbReference type="Proteomes" id="UP000005104">
    <property type="component" value="Chromosome"/>
</dbReference>
<dbReference type="RefSeq" id="WP_007787378.1">
    <property type="nucleotide sequence ID" value="NZ_CM001441.1"/>
</dbReference>
<name>H5XZS5_9FIRM</name>
<evidence type="ECO:0000256" key="1">
    <source>
        <dbReference type="SAM" id="Phobius"/>
    </source>
</evidence>
<reference evidence="2 3" key="1">
    <citation type="submission" date="2011-11" db="EMBL/GenBank/DDBJ databases">
        <title>The Noncontiguous Finished genome of Desulfosporosinus youngiae DSM 17734.</title>
        <authorList>
            <consortium name="US DOE Joint Genome Institute (JGI-PGF)"/>
            <person name="Lucas S."/>
            <person name="Han J."/>
            <person name="Lapidus A."/>
            <person name="Cheng J.-F."/>
            <person name="Goodwin L."/>
            <person name="Pitluck S."/>
            <person name="Peters L."/>
            <person name="Ovchinnikova G."/>
            <person name="Lu M."/>
            <person name="Land M.L."/>
            <person name="Hauser L."/>
            <person name="Pester M."/>
            <person name="Spring S."/>
            <person name="Ollivier B."/>
            <person name="Rattei T."/>
            <person name="Klenk H.-P."/>
            <person name="Wagner M."/>
            <person name="Loy A."/>
            <person name="Woyke T.J."/>
        </authorList>
    </citation>
    <scope>NUCLEOTIDE SEQUENCE [LARGE SCALE GENOMIC DNA]</scope>
    <source>
        <strain evidence="2 3">DSM 17734</strain>
    </source>
</reference>
<organism evidence="2 3">
    <name type="scientific">Desulfosporosinus youngiae DSM 17734</name>
    <dbReference type="NCBI Taxonomy" id="768710"/>
    <lineage>
        <taxon>Bacteria</taxon>
        <taxon>Bacillati</taxon>
        <taxon>Bacillota</taxon>
        <taxon>Clostridia</taxon>
        <taxon>Eubacteriales</taxon>
        <taxon>Desulfitobacteriaceae</taxon>
        <taxon>Desulfosporosinus</taxon>
    </lineage>
</organism>
<keyword evidence="1" id="KW-0472">Membrane</keyword>
<gene>
    <name evidence="2" type="ORF">DesyoDRAFT_5190</name>
</gene>
<evidence type="ECO:0000313" key="2">
    <source>
        <dbReference type="EMBL" id="EHQ92121.1"/>
    </source>
</evidence>
<protein>
    <submittedName>
        <fullName evidence="2">Uncharacterized protein</fullName>
    </submittedName>
</protein>
<sequence>MEFNDLILQVQQLSLELEHLKAALNSRTMWNSPLLSGVVGALTVFLLTVVYNYFRDIGDKRFQHRSFIVAEEIDNLGTRLEGYNYEPTEDIRLVETESLVKLHDRVKTGALCSGTNFLKIENLGPSLVTNVNISIDIEGQISKKRVTLQKRIPIISIKQKVFIFAQDMAFQFEPQLLRKSTITYTTIAGEKMKYTYEVSENEGNTTCKEKYFYKSRFCNFKLIAHADTEPISWIYIKHKRDVKQ</sequence>
<keyword evidence="1" id="KW-1133">Transmembrane helix</keyword>
<dbReference type="EMBL" id="CM001441">
    <property type="protein sequence ID" value="EHQ92121.1"/>
    <property type="molecule type" value="Genomic_DNA"/>
</dbReference>
<dbReference type="STRING" id="768710.DesyoDRAFT_5190"/>
<accession>H5XZS5</accession>
<feature type="transmembrane region" description="Helical" evidence="1">
    <location>
        <begin position="34"/>
        <end position="54"/>
    </location>
</feature>
<proteinExistence type="predicted"/>
<dbReference type="AlphaFoldDB" id="H5XZS5"/>